<dbReference type="RefSeq" id="XP_025597448.1">
    <property type="nucleotide sequence ID" value="XM_025745753.1"/>
</dbReference>
<gene>
    <name evidence="1" type="ORF">FA09DRAFT_63165</name>
</gene>
<keyword evidence="2" id="KW-1185">Reference proteome</keyword>
<organism evidence="1 2">
    <name type="scientific">Tilletiopsis washingtonensis</name>
    <dbReference type="NCBI Taxonomy" id="58919"/>
    <lineage>
        <taxon>Eukaryota</taxon>
        <taxon>Fungi</taxon>
        <taxon>Dikarya</taxon>
        <taxon>Basidiomycota</taxon>
        <taxon>Ustilaginomycotina</taxon>
        <taxon>Exobasidiomycetes</taxon>
        <taxon>Entylomatales</taxon>
        <taxon>Entylomatales incertae sedis</taxon>
        <taxon>Tilletiopsis</taxon>
    </lineage>
</organism>
<reference evidence="1 2" key="1">
    <citation type="journal article" date="2018" name="Mol. Biol. Evol.">
        <title>Broad Genomic Sampling Reveals a Smut Pathogenic Ancestry of the Fungal Clade Ustilaginomycotina.</title>
        <authorList>
            <person name="Kijpornyongpan T."/>
            <person name="Mondo S.J."/>
            <person name="Barry K."/>
            <person name="Sandor L."/>
            <person name="Lee J."/>
            <person name="Lipzen A."/>
            <person name="Pangilinan J."/>
            <person name="LaButti K."/>
            <person name="Hainaut M."/>
            <person name="Henrissat B."/>
            <person name="Grigoriev I.V."/>
            <person name="Spatafora J.W."/>
            <person name="Aime M.C."/>
        </authorList>
    </citation>
    <scope>NUCLEOTIDE SEQUENCE [LARGE SCALE GENOMIC DNA]</scope>
    <source>
        <strain evidence="1 2">MCA 4186</strain>
    </source>
</reference>
<protein>
    <submittedName>
        <fullName evidence="1">Uncharacterized protein</fullName>
    </submittedName>
</protein>
<evidence type="ECO:0000313" key="2">
    <source>
        <dbReference type="Proteomes" id="UP000245946"/>
    </source>
</evidence>
<dbReference type="EMBL" id="KZ819296">
    <property type="protein sequence ID" value="PWN97169.1"/>
    <property type="molecule type" value="Genomic_DNA"/>
</dbReference>
<proteinExistence type="predicted"/>
<sequence length="181" mass="20363">MRLPRIGHDKACLFCLLQGIRCVRDVRERLNVESAATICCRLALDDLRTSQASRRCGMAGRCARVCECLRRDFGVRAAARARDATASPRTLRAPCALASARPEARRGDVLQLMNRPDAVMRSLPRHVRSITVRHTRAGSRAVTSPRCCSARRWPRSASRDSALQWGTCTLHWRHHIPLQPM</sequence>
<dbReference type="GeneID" id="37273297"/>
<evidence type="ECO:0000313" key="1">
    <source>
        <dbReference type="EMBL" id="PWN97169.1"/>
    </source>
</evidence>
<name>A0A316Z6C1_9BASI</name>
<dbReference type="AlphaFoldDB" id="A0A316Z6C1"/>
<dbReference type="Proteomes" id="UP000245946">
    <property type="component" value="Unassembled WGS sequence"/>
</dbReference>
<accession>A0A316Z6C1</accession>